<dbReference type="GO" id="GO:0016301">
    <property type="term" value="F:kinase activity"/>
    <property type="evidence" value="ECO:0007669"/>
    <property type="project" value="UniProtKB-KW"/>
</dbReference>
<keyword evidence="2" id="KW-0597">Phosphoprotein</keyword>
<dbReference type="PROSITE" id="PS51832">
    <property type="entry name" value="HD_GYP"/>
    <property type="match status" value="1"/>
</dbReference>
<dbReference type="Pfam" id="PF13493">
    <property type="entry name" value="DUF4118"/>
    <property type="match status" value="1"/>
</dbReference>
<dbReference type="GO" id="GO:0016020">
    <property type="term" value="C:membrane"/>
    <property type="evidence" value="ECO:0007669"/>
    <property type="project" value="UniProtKB-SubCell"/>
</dbReference>
<evidence type="ECO:0000259" key="13">
    <source>
        <dbReference type="PROSITE" id="PS51832"/>
    </source>
</evidence>
<dbReference type="InterPro" id="IPR006674">
    <property type="entry name" value="HD_domain"/>
</dbReference>
<comment type="subcellular location">
    <subcellularLocation>
        <location evidence="1">Membrane</location>
        <topology evidence="1">Multi-pass membrane protein</topology>
    </subcellularLocation>
</comment>
<feature type="transmembrane region" description="Helical" evidence="11">
    <location>
        <begin position="30"/>
        <end position="48"/>
    </location>
</feature>
<evidence type="ECO:0000256" key="7">
    <source>
        <dbReference type="ARBA" id="ARBA00022840"/>
    </source>
</evidence>
<dbReference type="InterPro" id="IPR037522">
    <property type="entry name" value="HD_GYP_dom"/>
</dbReference>
<evidence type="ECO:0000256" key="6">
    <source>
        <dbReference type="ARBA" id="ARBA00022777"/>
    </source>
</evidence>
<dbReference type="AlphaFoldDB" id="A0A419F8W4"/>
<dbReference type="Proteomes" id="UP000285961">
    <property type="component" value="Unassembled WGS sequence"/>
</dbReference>
<evidence type="ECO:0000256" key="1">
    <source>
        <dbReference type="ARBA" id="ARBA00004141"/>
    </source>
</evidence>
<dbReference type="Gene3D" id="1.10.3210.10">
    <property type="entry name" value="Hypothetical protein af1432"/>
    <property type="match status" value="1"/>
</dbReference>
<feature type="transmembrane region" description="Helical" evidence="11">
    <location>
        <begin position="86"/>
        <end position="104"/>
    </location>
</feature>
<dbReference type="PROSITE" id="PS51831">
    <property type="entry name" value="HD"/>
    <property type="match status" value="1"/>
</dbReference>
<sequence>MKGASKTLFLALSLTLITVVHYTTRTDDPHIYFVHVIFANLYLVPIVFSAYWFGLLGGLLVAAASVILYAPHVILQWPGSAMDRASQAGTMALFLLVGLAAGHLSSMEKRERLRAERAEARSQRRAIATAITTLEQALKVRDSYTRKHSERTATLSMALAKRLGLHEAECEAIWLAALMHDVGKIGVRDDILLKPEQLTDKEMEMVRKHPVIAEQILKPIKGIEPVVAAVRAHHENYDGTGYPLGLKGEQIPFGAQVLAVADTFSALTDDRIYHRHEEVGEALRTMETMAGNKLNPRLFDEFKEMITETVSEVDSQQSYESGTHENRNG</sequence>
<evidence type="ECO:0000256" key="10">
    <source>
        <dbReference type="ARBA" id="ARBA00023136"/>
    </source>
</evidence>
<dbReference type="SUPFAM" id="SSF109604">
    <property type="entry name" value="HD-domain/PDEase-like"/>
    <property type="match status" value="1"/>
</dbReference>
<dbReference type="GO" id="GO:0005524">
    <property type="term" value="F:ATP binding"/>
    <property type="evidence" value="ECO:0007669"/>
    <property type="project" value="UniProtKB-KW"/>
</dbReference>
<dbReference type="EMBL" id="QZKI01000008">
    <property type="protein sequence ID" value="RJP75025.1"/>
    <property type="molecule type" value="Genomic_DNA"/>
</dbReference>
<evidence type="ECO:0000259" key="12">
    <source>
        <dbReference type="PROSITE" id="PS51831"/>
    </source>
</evidence>
<keyword evidence="6" id="KW-0418">Kinase</keyword>
<comment type="caution">
    <text evidence="14">The sequence shown here is derived from an EMBL/GenBank/DDBJ whole genome shotgun (WGS) entry which is preliminary data.</text>
</comment>
<name>A0A419F8W4_9BACT</name>
<evidence type="ECO:0000256" key="3">
    <source>
        <dbReference type="ARBA" id="ARBA00022679"/>
    </source>
</evidence>
<dbReference type="InterPro" id="IPR025201">
    <property type="entry name" value="KdpD_TM"/>
</dbReference>
<evidence type="ECO:0000313" key="15">
    <source>
        <dbReference type="Proteomes" id="UP000285961"/>
    </source>
</evidence>
<feature type="domain" description="HD-GYP" evidence="13">
    <location>
        <begin position="123"/>
        <end position="318"/>
    </location>
</feature>
<evidence type="ECO:0000313" key="14">
    <source>
        <dbReference type="EMBL" id="RJP75025.1"/>
    </source>
</evidence>
<dbReference type="InterPro" id="IPR052020">
    <property type="entry name" value="Cyclic_di-GMP/3'3'-cGAMP_PDE"/>
</dbReference>
<evidence type="ECO:0000256" key="9">
    <source>
        <dbReference type="ARBA" id="ARBA00023012"/>
    </source>
</evidence>
<evidence type="ECO:0000256" key="4">
    <source>
        <dbReference type="ARBA" id="ARBA00022692"/>
    </source>
</evidence>
<protein>
    <submittedName>
        <fullName evidence="14">HD domain-containing protein</fullName>
    </submittedName>
</protein>
<keyword evidence="4 11" id="KW-0812">Transmembrane</keyword>
<evidence type="ECO:0000256" key="11">
    <source>
        <dbReference type="SAM" id="Phobius"/>
    </source>
</evidence>
<dbReference type="NCBIfam" id="TIGR00277">
    <property type="entry name" value="HDIG"/>
    <property type="match status" value="1"/>
</dbReference>
<gene>
    <name evidence="14" type="ORF">C4532_01175</name>
</gene>
<proteinExistence type="predicted"/>
<dbReference type="InterPro" id="IPR006675">
    <property type="entry name" value="HDIG_dom"/>
</dbReference>
<dbReference type="InterPro" id="IPR038318">
    <property type="entry name" value="KdpD_sf"/>
</dbReference>
<keyword evidence="8 11" id="KW-1133">Transmembrane helix</keyword>
<keyword evidence="7" id="KW-0067">ATP-binding</keyword>
<dbReference type="CDD" id="cd00077">
    <property type="entry name" value="HDc"/>
    <property type="match status" value="1"/>
</dbReference>
<organism evidence="14 15">
    <name type="scientific">Candidatus Abyssobacteria bacterium SURF_17</name>
    <dbReference type="NCBI Taxonomy" id="2093361"/>
    <lineage>
        <taxon>Bacteria</taxon>
        <taxon>Pseudomonadati</taxon>
        <taxon>Candidatus Hydrogenedentota</taxon>
        <taxon>Candidatus Abyssobacteria</taxon>
    </lineage>
</organism>
<feature type="domain" description="HD" evidence="12">
    <location>
        <begin position="145"/>
        <end position="267"/>
    </location>
</feature>
<dbReference type="InterPro" id="IPR003607">
    <property type="entry name" value="HD/PDEase_dom"/>
</dbReference>
<feature type="transmembrane region" description="Helical" evidence="11">
    <location>
        <begin position="55"/>
        <end position="74"/>
    </location>
</feature>
<keyword evidence="10 11" id="KW-0472">Membrane</keyword>
<evidence type="ECO:0000256" key="2">
    <source>
        <dbReference type="ARBA" id="ARBA00022553"/>
    </source>
</evidence>
<evidence type="ECO:0000256" key="8">
    <source>
        <dbReference type="ARBA" id="ARBA00022989"/>
    </source>
</evidence>
<dbReference type="PANTHER" id="PTHR45228:SF1">
    <property type="entry name" value="CYCLIC DI-GMP PHOSPHODIESTERASE TM_0186"/>
    <property type="match status" value="1"/>
</dbReference>
<evidence type="ECO:0000256" key="5">
    <source>
        <dbReference type="ARBA" id="ARBA00022741"/>
    </source>
</evidence>
<keyword evidence="9" id="KW-0902">Two-component regulatory system</keyword>
<reference evidence="14 15" key="1">
    <citation type="journal article" date="2017" name="ISME J.">
        <title>Energy and carbon metabolisms in a deep terrestrial subsurface fluid microbial community.</title>
        <authorList>
            <person name="Momper L."/>
            <person name="Jungbluth S.P."/>
            <person name="Lee M.D."/>
            <person name="Amend J.P."/>
        </authorList>
    </citation>
    <scope>NUCLEOTIDE SEQUENCE [LARGE SCALE GENOMIC DNA]</scope>
    <source>
        <strain evidence="14">SURF_17</strain>
    </source>
</reference>
<accession>A0A419F8W4</accession>
<dbReference type="Pfam" id="PF13487">
    <property type="entry name" value="HD_5"/>
    <property type="match status" value="1"/>
</dbReference>
<dbReference type="GO" id="GO:0000160">
    <property type="term" value="P:phosphorelay signal transduction system"/>
    <property type="evidence" value="ECO:0007669"/>
    <property type="project" value="UniProtKB-KW"/>
</dbReference>
<dbReference type="Gene3D" id="1.20.120.620">
    <property type="entry name" value="Backbone structure of the membrane domain of e. Coli histidine kinase receptor kdpd"/>
    <property type="match status" value="1"/>
</dbReference>
<feature type="transmembrane region" description="Helical" evidence="11">
    <location>
        <begin position="7"/>
        <end position="24"/>
    </location>
</feature>
<keyword evidence="5" id="KW-0547">Nucleotide-binding</keyword>
<dbReference type="PANTHER" id="PTHR45228">
    <property type="entry name" value="CYCLIC DI-GMP PHOSPHODIESTERASE TM_0186-RELATED"/>
    <property type="match status" value="1"/>
</dbReference>
<dbReference type="SMART" id="SM00471">
    <property type="entry name" value="HDc"/>
    <property type="match status" value="1"/>
</dbReference>
<keyword evidence="3" id="KW-0808">Transferase</keyword>